<organism evidence="5 6">
    <name type="scientific">Paenibacillus sepulcri</name>
    <dbReference type="NCBI Taxonomy" id="359917"/>
    <lineage>
        <taxon>Bacteria</taxon>
        <taxon>Bacillati</taxon>
        <taxon>Bacillota</taxon>
        <taxon>Bacilli</taxon>
        <taxon>Bacillales</taxon>
        <taxon>Paenibacillaceae</taxon>
        <taxon>Paenibacillus</taxon>
    </lineage>
</organism>
<dbReference type="CDD" id="cd17536">
    <property type="entry name" value="REC_YesN-like"/>
    <property type="match status" value="1"/>
</dbReference>
<feature type="modified residue" description="4-aspartylphosphate" evidence="3">
    <location>
        <position position="55"/>
    </location>
</feature>
<evidence type="ECO:0000259" key="4">
    <source>
        <dbReference type="PROSITE" id="PS50110"/>
    </source>
</evidence>
<feature type="domain" description="Response regulatory" evidence="4">
    <location>
        <begin position="3"/>
        <end position="120"/>
    </location>
</feature>
<comment type="caution">
    <text evidence="5">The sequence shown here is derived from an EMBL/GenBank/DDBJ whole genome shotgun (WGS) entry which is preliminary data.</text>
</comment>
<dbReference type="InterPro" id="IPR001789">
    <property type="entry name" value="Sig_transdc_resp-reg_receiver"/>
</dbReference>
<reference evidence="5 6" key="1">
    <citation type="submission" date="2021-07" db="EMBL/GenBank/DDBJ databases">
        <title>Paenibacillus radiodurans sp. nov., isolated from the southeastern edge of Tengger Desert.</title>
        <authorList>
            <person name="Zhang G."/>
        </authorList>
    </citation>
    <scope>NUCLEOTIDE SEQUENCE [LARGE SCALE GENOMIC DNA]</scope>
    <source>
        <strain evidence="5 6">CCM 7311</strain>
    </source>
</reference>
<dbReference type="InterPro" id="IPR011006">
    <property type="entry name" value="CheY-like_superfamily"/>
</dbReference>
<evidence type="ECO:0000256" key="1">
    <source>
        <dbReference type="ARBA" id="ARBA00022490"/>
    </source>
</evidence>
<dbReference type="SMART" id="SM00448">
    <property type="entry name" value="REC"/>
    <property type="match status" value="1"/>
</dbReference>
<dbReference type="InterPro" id="IPR051552">
    <property type="entry name" value="HptR"/>
</dbReference>
<dbReference type="Gene3D" id="3.40.50.2300">
    <property type="match status" value="1"/>
</dbReference>
<proteinExistence type="predicted"/>
<sequence length="221" mass="24796">MYRVLIIDDEEPLREAIRILGDWKNLGVEEILEATNGKDGLALLEQHRIDLVMVDMKMPEMDGVRFLQIIERDYPDLFAIVISGYNDFEYTRQAIHAKVVDYLLKPVNRADLNEALGKAIGVLAAKRKTQSEFITKNITLNMSLPKLKEKIYLSIIERSFKKHTNEAFLPLIGADDAGGRFGAVVLRILNLEQILAGRFNGDIGLLHFAVANVIGDMAGDS</sequence>
<keyword evidence="3" id="KW-0597">Phosphoprotein</keyword>
<dbReference type="PANTHER" id="PTHR42713:SF3">
    <property type="entry name" value="TRANSCRIPTIONAL REGULATORY PROTEIN HPTR"/>
    <property type="match status" value="1"/>
</dbReference>
<evidence type="ECO:0000313" key="6">
    <source>
        <dbReference type="Proteomes" id="UP001519887"/>
    </source>
</evidence>
<dbReference type="Proteomes" id="UP001519887">
    <property type="component" value="Unassembled WGS sequence"/>
</dbReference>
<dbReference type="EMBL" id="JAHZIK010001337">
    <property type="protein sequence ID" value="MBW7458771.1"/>
    <property type="molecule type" value="Genomic_DNA"/>
</dbReference>
<evidence type="ECO:0000256" key="3">
    <source>
        <dbReference type="PROSITE-ProRule" id="PRU00169"/>
    </source>
</evidence>
<protein>
    <submittedName>
        <fullName evidence="5">Response regulator</fullName>
    </submittedName>
</protein>
<gene>
    <name evidence="5" type="ORF">K0U00_32475</name>
</gene>
<dbReference type="Pfam" id="PF00072">
    <property type="entry name" value="Response_reg"/>
    <property type="match status" value="1"/>
</dbReference>
<name>A0ABS7CCV3_9BACL</name>
<keyword evidence="2" id="KW-0238">DNA-binding</keyword>
<evidence type="ECO:0000313" key="5">
    <source>
        <dbReference type="EMBL" id="MBW7458771.1"/>
    </source>
</evidence>
<accession>A0ABS7CCV3</accession>
<feature type="non-terminal residue" evidence="5">
    <location>
        <position position="221"/>
    </location>
</feature>
<dbReference type="SUPFAM" id="SSF52172">
    <property type="entry name" value="CheY-like"/>
    <property type="match status" value="1"/>
</dbReference>
<dbReference type="PANTHER" id="PTHR42713">
    <property type="entry name" value="HISTIDINE KINASE-RELATED"/>
    <property type="match status" value="1"/>
</dbReference>
<keyword evidence="1" id="KW-0963">Cytoplasm</keyword>
<keyword evidence="6" id="KW-1185">Reference proteome</keyword>
<dbReference type="PROSITE" id="PS50110">
    <property type="entry name" value="RESPONSE_REGULATORY"/>
    <property type="match status" value="1"/>
</dbReference>
<evidence type="ECO:0000256" key="2">
    <source>
        <dbReference type="ARBA" id="ARBA00023125"/>
    </source>
</evidence>